<sequence>MKTTTRFQESLWRKSSRSGSGGNCVEIAIAPAHVGIRDTKNRTAGHLAVDRAAFAAFLSAVQ</sequence>
<keyword evidence="4" id="KW-1185">Reference proteome</keyword>
<dbReference type="AlphaFoldDB" id="A0A4R2Q6D5"/>
<dbReference type="EMBL" id="SLXQ01000022">
    <property type="protein sequence ID" value="TCP43408.1"/>
    <property type="molecule type" value="Genomic_DNA"/>
</dbReference>
<evidence type="ECO:0000313" key="3">
    <source>
        <dbReference type="EMBL" id="TCP43408.1"/>
    </source>
</evidence>
<dbReference type="InterPro" id="IPR007278">
    <property type="entry name" value="DUF397"/>
</dbReference>
<dbReference type="Pfam" id="PF04149">
    <property type="entry name" value="DUF397"/>
    <property type="match status" value="1"/>
</dbReference>
<protein>
    <submittedName>
        <fullName evidence="3">Uncharacterized protein DUF397</fullName>
    </submittedName>
</protein>
<dbReference type="RefSeq" id="WP_132880712.1">
    <property type="nucleotide sequence ID" value="NZ_SLXQ01000022.1"/>
</dbReference>
<feature type="domain" description="DUF397" evidence="2">
    <location>
        <begin position="12"/>
        <end position="61"/>
    </location>
</feature>
<name>A0A4R2Q6D5_9PSEU</name>
<gene>
    <name evidence="3" type="ORF">EV191_12222</name>
</gene>
<evidence type="ECO:0000256" key="1">
    <source>
        <dbReference type="SAM" id="MobiDB-lite"/>
    </source>
</evidence>
<comment type="caution">
    <text evidence="3">The sequence shown here is derived from an EMBL/GenBank/DDBJ whole genome shotgun (WGS) entry which is preliminary data.</text>
</comment>
<feature type="region of interest" description="Disordered" evidence="1">
    <location>
        <begin position="1"/>
        <end position="21"/>
    </location>
</feature>
<accession>A0A4R2Q6D5</accession>
<reference evidence="3 4" key="1">
    <citation type="submission" date="2019-03" db="EMBL/GenBank/DDBJ databases">
        <title>Genomic Encyclopedia of Type Strains, Phase IV (KMG-IV): sequencing the most valuable type-strain genomes for metagenomic binning, comparative biology and taxonomic classification.</title>
        <authorList>
            <person name="Goeker M."/>
        </authorList>
    </citation>
    <scope>NUCLEOTIDE SEQUENCE [LARGE SCALE GENOMIC DNA]</scope>
    <source>
        <strain evidence="3 4">DSM 45765</strain>
    </source>
</reference>
<evidence type="ECO:0000259" key="2">
    <source>
        <dbReference type="Pfam" id="PF04149"/>
    </source>
</evidence>
<dbReference type="OrthoDB" id="4330022at2"/>
<proteinExistence type="predicted"/>
<dbReference type="Proteomes" id="UP000294911">
    <property type="component" value="Unassembled WGS sequence"/>
</dbReference>
<evidence type="ECO:0000313" key="4">
    <source>
        <dbReference type="Proteomes" id="UP000294911"/>
    </source>
</evidence>
<organism evidence="3 4">
    <name type="scientific">Tamaricihabitans halophyticus</name>
    <dbReference type="NCBI Taxonomy" id="1262583"/>
    <lineage>
        <taxon>Bacteria</taxon>
        <taxon>Bacillati</taxon>
        <taxon>Actinomycetota</taxon>
        <taxon>Actinomycetes</taxon>
        <taxon>Pseudonocardiales</taxon>
        <taxon>Pseudonocardiaceae</taxon>
        <taxon>Tamaricihabitans</taxon>
    </lineage>
</organism>